<evidence type="ECO:0000313" key="1">
    <source>
        <dbReference type="EMBL" id="JAH88326.1"/>
    </source>
</evidence>
<dbReference type="EMBL" id="GBXM01020251">
    <property type="protein sequence ID" value="JAH88326.1"/>
    <property type="molecule type" value="Transcribed_RNA"/>
</dbReference>
<accession>A0A0E9WDF6</accession>
<dbReference type="AlphaFoldDB" id="A0A0E9WDF6"/>
<reference evidence="1" key="2">
    <citation type="journal article" date="2015" name="Fish Shellfish Immunol.">
        <title>Early steps in the European eel (Anguilla anguilla)-Vibrio vulnificus interaction in the gills: Role of the RtxA13 toxin.</title>
        <authorList>
            <person name="Callol A."/>
            <person name="Pajuelo D."/>
            <person name="Ebbesson L."/>
            <person name="Teles M."/>
            <person name="MacKenzie S."/>
            <person name="Amaro C."/>
        </authorList>
    </citation>
    <scope>NUCLEOTIDE SEQUENCE</scope>
</reference>
<reference evidence="1" key="1">
    <citation type="submission" date="2014-11" db="EMBL/GenBank/DDBJ databases">
        <authorList>
            <person name="Amaro Gonzalez C."/>
        </authorList>
    </citation>
    <scope>NUCLEOTIDE SEQUENCE</scope>
</reference>
<protein>
    <submittedName>
        <fullName evidence="1">Uncharacterized protein</fullName>
    </submittedName>
</protein>
<organism evidence="1">
    <name type="scientific">Anguilla anguilla</name>
    <name type="common">European freshwater eel</name>
    <name type="synonym">Muraena anguilla</name>
    <dbReference type="NCBI Taxonomy" id="7936"/>
    <lineage>
        <taxon>Eukaryota</taxon>
        <taxon>Metazoa</taxon>
        <taxon>Chordata</taxon>
        <taxon>Craniata</taxon>
        <taxon>Vertebrata</taxon>
        <taxon>Euteleostomi</taxon>
        <taxon>Actinopterygii</taxon>
        <taxon>Neopterygii</taxon>
        <taxon>Teleostei</taxon>
        <taxon>Anguilliformes</taxon>
        <taxon>Anguillidae</taxon>
        <taxon>Anguilla</taxon>
    </lineage>
</organism>
<sequence>MNQRINAFYKREVLAKGEYKNFKTYCPKNHSMKYWEMYITASVYSSVFVRLINFV</sequence>
<proteinExistence type="predicted"/>
<name>A0A0E9WDF6_ANGAN</name>